<dbReference type="Proteomes" id="UP000700596">
    <property type="component" value="Unassembled WGS sequence"/>
</dbReference>
<dbReference type="EMBL" id="JAGMWT010000012">
    <property type="protein sequence ID" value="KAH7118840.1"/>
    <property type="molecule type" value="Genomic_DNA"/>
</dbReference>
<keyword evidence="2" id="KW-1185">Reference proteome</keyword>
<name>A0A9P9DG64_9PLEO</name>
<sequence>MAHTIQHECAVHEGLPSSDPPDSRFALSASVRAAKFHTQRHDPYYVAGTRNRGQLCRDPEMVGRSVFLATVRATQLRPELGTVADSCLGQRSPSSSLLFLTWSTITKSQTAKKHDTHRQKAKLINLLRAVHTSGRRRGCRWSRGRFCFFSRRSVPCGQRHKWVESHSPRGGQRARRSLRQGTYRYRGTLPMVSWVDHARVSGQVPLQPRSSCGFSSLQVAASLQLSARNARRSATVPEDGPMAAAGGCCFCEPASPLQPLRGLEGRVVGVQVRDC</sequence>
<evidence type="ECO:0000313" key="2">
    <source>
        <dbReference type="Proteomes" id="UP000700596"/>
    </source>
</evidence>
<dbReference type="AlphaFoldDB" id="A0A9P9DG64"/>
<gene>
    <name evidence="1" type="ORF">B0J11DRAFT_77932</name>
</gene>
<reference evidence="1" key="1">
    <citation type="journal article" date="2021" name="Nat. Commun.">
        <title>Genetic determinants of endophytism in the Arabidopsis root mycobiome.</title>
        <authorList>
            <person name="Mesny F."/>
            <person name="Miyauchi S."/>
            <person name="Thiergart T."/>
            <person name="Pickel B."/>
            <person name="Atanasova L."/>
            <person name="Karlsson M."/>
            <person name="Huettel B."/>
            <person name="Barry K.W."/>
            <person name="Haridas S."/>
            <person name="Chen C."/>
            <person name="Bauer D."/>
            <person name="Andreopoulos W."/>
            <person name="Pangilinan J."/>
            <person name="LaButti K."/>
            <person name="Riley R."/>
            <person name="Lipzen A."/>
            <person name="Clum A."/>
            <person name="Drula E."/>
            <person name="Henrissat B."/>
            <person name="Kohler A."/>
            <person name="Grigoriev I.V."/>
            <person name="Martin F.M."/>
            <person name="Hacquard S."/>
        </authorList>
    </citation>
    <scope>NUCLEOTIDE SEQUENCE</scope>
    <source>
        <strain evidence="1">MPI-CAGE-CH-0243</strain>
    </source>
</reference>
<protein>
    <submittedName>
        <fullName evidence="1">Uncharacterized protein</fullName>
    </submittedName>
</protein>
<accession>A0A9P9DG64</accession>
<organism evidence="1 2">
    <name type="scientific">Dendryphion nanum</name>
    <dbReference type="NCBI Taxonomy" id="256645"/>
    <lineage>
        <taxon>Eukaryota</taxon>
        <taxon>Fungi</taxon>
        <taxon>Dikarya</taxon>
        <taxon>Ascomycota</taxon>
        <taxon>Pezizomycotina</taxon>
        <taxon>Dothideomycetes</taxon>
        <taxon>Pleosporomycetidae</taxon>
        <taxon>Pleosporales</taxon>
        <taxon>Torulaceae</taxon>
        <taxon>Dendryphion</taxon>
    </lineage>
</organism>
<proteinExistence type="predicted"/>
<evidence type="ECO:0000313" key="1">
    <source>
        <dbReference type="EMBL" id="KAH7118840.1"/>
    </source>
</evidence>
<comment type="caution">
    <text evidence="1">The sequence shown here is derived from an EMBL/GenBank/DDBJ whole genome shotgun (WGS) entry which is preliminary data.</text>
</comment>